<dbReference type="OrthoDB" id="10586295at2759"/>
<reference evidence="3" key="1">
    <citation type="submission" date="2016-10" db="EMBL/GenBank/DDBJ databases">
        <authorList>
            <person name="Benchimol M."/>
            <person name="Almeida L.G."/>
            <person name="Vasconcelos A.T."/>
            <person name="Perreira-Neves A."/>
            <person name="Rosa I.A."/>
            <person name="Tasca T."/>
            <person name="Bogo M.R."/>
            <person name="de Souza W."/>
        </authorList>
    </citation>
    <scope>NUCLEOTIDE SEQUENCE [LARGE SCALE GENOMIC DNA]</scope>
    <source>
        <strain evidence="3">K</strain>
    </source>
</reference>
<dbReference type="EMBL" id="MLAK01001348">
    <property type="protein sequence ID" value="OHS94083.1"/>
    <property type="molecule type" value="Genomic_DNA"/>
</dbReference>
<dbReference type="Pfam" id="PF00754">
    <property type="entry name" value="F5_F8_type_C"/>
    <property type="match status" value="1"/>
</dbReference>
<evidence type="ECO:0000313" key="3">
    <source>
        <dbReference type="EMBL" id="OHS94083.1"/>
    </source>
</evidence>
<dbReference type="RefSeq" id="XP_068347220.1">
    <property type="nucleotide sequence ID" value="XM_068495983.1"/>
</dbReference>
<dbReference type="GeneID" id="94830687"/>
<dbReference type="AlphaFoldDB" id="A0A1J4J8R9"/>
<accession>A0A1J4J8R9</accession>
<dbReference type="InterPro" id="IPR008979">
    <property type="entry name" value="Galactose-bd-like_sf"/>
</dbReference>
<dbReference type="Proteomes" id="UP000179807">
    <property type="component" value="Unassembled WGS sequence"/>
</dbReference>
<keyword evidence="4" id="KW-1185">Reference proteome</keyword>
<comment type="caution">
    <text evidence="3">The sequence shown here is derived from an EMBL/GenBank/DDBJ whole genome shotgun (WGS) entry which is preliminary data.</text>
</comment>
<gene>
    <name evidence="3" type="ORF">TRFO_11335</name>
</gene>
<dbReference type="VEuPathDB" id="TrichDB:TRFO_11335"/>
<dbReference type="Gene3D" id="2.60.120.260">
    <property type="entry name" value="Galactose-binding domain-like"/>
    <property type="match status" value="1"/>
</dbReference>
<feature type="domain" description="F5/8 type C" evidence="2">
    <location>
        <begin position="294"/>
        <end position="411"/>
    </location>
</feature>
<dbReference type="SUPFAM" id="SSF49785">
    <property type="entry name" value="Galactose-binding domain-like"/>
    <property type="match status" value="1"/>
</dbReference>
<evidence type="ECO:0000313" key="4">
    <source>
        <dbReference type="Proteomes" id="UP000179807"/>
    </source>
</evidence>
<evidence type="ECO:0000259" key="2">
    <source>
        <dbReference type="Pfam" id="PF00754"/>
    </source>
</evidence>
<proteinExistence type="predicted"/>
<dbReference type="InterPro" id="IPR000421">
    <property type="entry name" value="FA58C"/>
</dbReference>
<protein>
    <submittedName>
        <fullName evidence="3">F5/8 type C domain containing protein</fullName>
    </submittedName>
</protein>
<feature type="region of interest" description="Disordered" evidence="1">
    <location>
        <begin position="424"/>
        <end position="452"/>
    </location>
</feature>
<organism evidence="3 4">
    <name type="scientific">Tritrichomonas foetus</name>
    <dbReference type="NCBI Taxonomy" id="1144522"/>
    <lineage>
        <taxon>Eukaryota</taxon>
        <taxon>Metamonada</taxon>
        <taxon>Parabasalia</taxon>
        <taxon>Tritrichomonadida</taxon>
        <taxon>Tritrichomonadidae</taxon>
        <taxon>Tritrichomonas</taxon>
    </lineage>
</organism>
<sequence length="452" mass="51845">MNNDITLSLGVENLSFLDPNAFEKDFSFIVGGSIYKCNRFFADLISPKVALMHRADPTITSFIIKASDKGSYFTYFLKLMCGETVTIPQHAIQYICKIAHCMGNTKILTTVYEQDNRSISTETVVSLLNEKNQFSLDVSREIKFIIYHFSEIPIKLILNLELNSLIRILSSNDLIIESEDWLLDTLLQLIKEKGEKYRLLYECIHFEYLTIESMSKFISHVDSEDISGKLWLNITKRLILPVYPPADTLRYTKKDVMFNLKEEEPFSGICAYLNKKCGGNAHDKGLISMSSSSIGINQPSQIIDFGWEGDWGTKNKPNSWLMFDFNNLSVELTGYSLMSIPSNMNNTHPRSWVIEATNDLSNWDVVDKREMNNDLNGKNKVKSFTFRRTSPYRYVRIRQTDLNHSHNNYFAISQMELFGSITNENQANNNNLPEIPTTPNNNSTTRPNLKMS</sequence>
<evidence type="ECO:0000256" key="1">
    <source>
        <dbReference type="SAM" id="MobiDB-lite"/>
    </source>
</evidence>
<name>A0A1J4J8R9_9EUKA</name>